<feature type="region of interest" description="Disordered" evidence="8">
    <location>
        <begin position="57"/>
        <end position="77"/>
    </location>
</feature>
<evidence type="ECO:0000256" key="1">
    <source>
        <dbReference type="ARBA" id="ARBA00001182"/>
    </source>
</evidence>
<evidence type="ECO:0000313" key="11">
    <source>
        <dbReference type="Proteomes" id="UP000007305"/>
    </source>
</evidence>
<dbReference type="EC" id="5.3.4.1" evidence="4"/>
<proteinExistence type="evidence at protein level"/>
<dbReference type="EnsemblPlants" id="Zm00001eb135560_T001">
    <property type="protein sequence ID" value="Zm00001eb135560_P001"/>
    <property type="gene ID" value="Zm00001eb135560"/>
</dbReference>
<dbReference type="GO" id="GO:0005783">
    <property type="term" value="C:endoplasmic reticulum"/>
    <property type="evidence" value="ECO:0000318"/>
    <property type="project" value="GO_Central"/>
</dbReference>
<feature type="domain" description="ZF-HD dimerization-type" evidence="9">
    <location>
        <begin position="4"/>
        <end position="23"/>
    </location>
</feature>
<dbReference type="AlphaFoldDB" id="A0A804N518"/>
<dbReference type="GO" id="GO:0006457">
    <property type="term" value="P:protein folding"/>
    <property type="evidence" value="ECO:0000318"/>
    <property type="project" value="GO_Central"/>
</dbReference>
<evidence type="ECO:0000256" key="2">
    <source>
        <dbReference type="ARBA" id="ARBA00004319"/>
    </source>
</evidence>
<dbReference type="SUPFAM" id="SSF52833">
    <property type="entry name" value="Thioredoxin-like"/>
    <property type="match status" value="2"/>
</dbReference>
<reference evidence="10" key="2">
    <citation type="submission" date="2019-07" db="EMBL/GenBank/DDBJ databases">
        <authorList>
            <person name="Seetharam A."/>
            <person name="Woodhouse M."/>
            <person name="Cannon E."/>
        </authorList>
    </citation>
    <scope>NUCLEOTIDE SEQUENCE [LARGE SCALE GENOMIC DNA]</scope>
    <source>
        <strain evidence="10">cv. B73</strain>
    </source>
</reference>
<dbReference type="GO" id="GO:0003756">
    <property type="term" value="F:protein disulfide isomerase activity"/>
    <property type="evidence" value="ECO:0000318"/>
    <property type="project" value="GO_Central"/>
</dbReference>
<evidence type="ECO:0000256" key="4">
    <source>
        <dbReference type="ARBA" id="ARBA00012723"/>
    </source>
</evidence>
<evidence type="ECO:0007829" key="12">
    <source>
        <dbReference type="PeptideAtlas" id="A0A804N518"/>
    </source>
</evidence>
<accession>A0A804N518</accession>
<organism evidence="10 11">
    <name type="scientific">Zea mays</name>
    <name type="common">Maize</name>
    <dbReference type="NCBI Taxonomy" id="4577"/>
    <lineage>
        <taxon>Eukaryota</taxon>
        <taxon>Viridiplantae</taxon>
        <taxon>Streptophyta</taxon>
        <taxon>Embryophyta</taxon>
        <taxon>Tracheophyta</taxon>
        <taxon>Spermatophyta</taxon>
        <taxon>Magnoliopsida</taxon>
        <taxon>Liliopsida</taxon>
        <taxon>Poales</taxon>
        <taxon>Poaceae</taxon>
        <taxon>PACMAD clade</taxon>
        <taxon>Panicoideae</taxon>
        <taxon>Andropogonodae</taxon>
        <taxon>Andropogoneae</taxon>
        <taxon>Tripsacinae</taxon>
        <taxon>Zea</taxon>
    </lineage>
</organism>
<reference evidence="11" key="1">
    <citation type="submission" date="2015-12" db="EMBL/GenBank/DDBJ databases">
        <title>Update maize B73 reference genome by single molecule sequencing technologies.</title>
        <authorList>
            <consortium name="Maize Genome Sequencing Project"/>
            <person name="Ware D."/>
        </authorList>
    </citation>
    <scope>NUCLEOTIDE SEQUENCE [LARGE SCALE GENOMIC DNA]</scope>
    <source>
        <strain evidence="11">cv. B73</strain>
    </source>
</reference>
<keyword evidence="6" id="KW-0413">Isomerase</keyword>
<dbReference type="GO" id="GO:0005788">
    <property type="term" value="C:endoplasmic reticulum lumen"/>
    <property type="evidence" value="ECO:0007669"/>
    <property type="project" value="UniProtKB-SubCell"/>
</dbReference>
<sequence>MPRDSDSLKCAACGCHRSFHRKDDACRRHHQLMLPATTTASRILLLLPPPHPHYASPPSFLYHGTPSGGGGTATDSSSGTGVMNRGFCSFSVVGVLDLTSEVQGFPTIKIFRDQGKNIQEYKGPREADGIVHYLKKQVGPASKEIKSLEDAAALIDDKKIYIVGIFAEFSGTEFTNFMEVAEKLRSDYDLLGSYSYLINIWQWALLSIL</sequence>
<dbReference type="PANTHER" id="PTHR18929:SF132">
    <property type="entry name" value="PROTEIN DISULFIDE-ISOMERASE A3"/>
    <property type="match status" value="1"/>
</dbReference>
<evidence type="ECO:0000313" key="10">
    <source>
        <dbReference type="EnsemblPlants" id="Zm00001eb135560_P001"/>
    </source>
</evidence>
<dbReference type="CDD" id="cd02981">
    <property type="entry name" value="PDI_b_family"/>
    <property type="match status" value="1"/>
</dbReference>
<protein>
    <recommendedName>
        <fullName evidence="4">protein disulfide-isomerase</fullName>
        <ecNumber evidence="4">5.3.4.1</ecNumber>
    </recommendedName>
</protein>
<evidence type="ECO:0000256" key="5">
    <source>
        <dbReference type="ARBA" id="ARBA00022824"/>
    </source>
</evidence>
<evidence type="ECO:0000256" key="7">
    <source>
        <dbReference type="ARBA" id="ARBA00023284"/>
    </source>
</evidence>
<comment type="similarity">
    <text evidence="3">Belongs to the protein disulfide isomerase family.</text>
</comment>
<name>A0A804N518_MAIZE</name>
<keyword evidence="11" id="KW-1185">Reference proteome</keyword>
<dbReference type="GO" id="GO:0034976">
    <property type="term" value="P:response to endoplasmic reticulum stress"/>
    <property type="evidence" value="ECO:0000318"/>
    <property type="project" value="GO_Central"/>
</dbReference>
<evidence type="ECO:0000256" key="8">
    <source>
        <dbReference type="SAM" id="MobiDB-lite"/>
    </source>
</evidence>
<evidence type="ECO:0000256" key="3">
    <source>
        <dbReference type="ARBA" id="ARBA00006347"/>
    </source>
</evidence>
<dbReference type="InterPro" id="IPR006456">
    <property type="entry name" value="ZF_HD_homeobox_Cys/His_dimer"/>
</dbReference>
<comment type="subcellular location">
    <subcellularLocation>
        <location evidence="2">Endoplasmic reticulum lumen</location>
    </subcellularLocation>
</comment>
<dbReference type="CDD" id="cd02961">
    <property type="entry name" value="PDI_a_family"/>
    <property type="match status" value="1"/>
</dbReference>
<reference evidence="10" key="3">
    <citation type="submission" date="2021-05" db="UniProtKB">
        <authorList>
            <consortium name="EnsemblPlants"/>
        </authorList>
    </citation>
    <scope>IDENTIFICATION</scope>
    <source>
        <strain evidence="10">cv. B73</strain>
    </source>
</reference>
<evidence type="ECO:0000259" key="9">
    <source>
        <dbReference type="Pfam" id="PF04770"/>
    </source>
</evidence>
<comment type="catalytic activity">
    <reaction evidence="1">
        <text>Catalyzes the rearrangement of -S-S- bonds in proteins.</text>
        <dbReference type="EC" id="5.3.4.1"/>
    </reaction>
</comment>
<dbReference type="Gene3D" id="3.40.30.10">
    <property type="entry name" value="Glutaredoxin"/>
    <property type="match status" value="2"/>
</dbReference>
<dbReference type="Proteomes" id="UP000007305">
    <property type="component" value="Chromosome 3"/>
</dbReference>
<keyword evidence="5" id="KW-0256">Endoplasmic reticulum</keyword>
<dbReference type="InterPro" id="IPR036249">
    <property type="entry name" value="Thioredoxin-like_sf"/>
</dbReference>
<keyword evidence="12" id="KW-1267">Proteomics identification</keyword>
<dbReference type="PANTHER" id="PTHR18929">
    <property type="entry name" value="PROTEIN DISULFIDE ISOMERASE"/>
    <property type="match status" value="1"/>
</dbReference>
<dbReference type="InParanoid" id="A0A804N518"/>
<dbReference type="Pfam" id="PF04770">
    <property type="entry name" value="ZF-HD_dimer"/>
    <property type="match status" value="1"/>
</dbReference>
<evidence type="ECO:0000256" key="6">
    <source>
        <dbReference type="ARBA" id="ARBA00023235"/>
    </source>
</evidence>
<dbReference type="Gramene" id="Zm00001eb135560_T001">
    <property type="protein sequence ID" value="Zm00001eb135560_P001"/>
    <property type="gene ID" value="Zm00001eb135560"/>
</dbReference>
<keyword evidence="7" id="KW-0676">Redox-active center</keyword>